<accession>A0A6I2M8A3</accession>
<dbReference type="RefSeq" id="WP_154317882.1">
    <property type="nucleotide sequence ID" value="NZ_CAJGAA010000001.1"/>
</dbReference>
<dbReference type="AlphaFoldDB" id="A0A6I2M8A3"/>
<gene>
    <name evidence="1" type="ORF">GJU41_01640</name>
</gene>
<protein>
    <submittedName>
        <fullName evidence="1">Uncharacterized protein</fullName>
    </submittedName>
</protein>
<evidence type="ECO:0000313" key="1">
    <source>
        <dbReference type="EMBL" id="MRX52661.1"/>
    </source>
</evidence>
<dbReference type="Gene3D" id="3.30.450.20">
    <property type="entry name" value="PAS domain"/>
    <property type="match status" value="1"/>
</dbReference>
<comment type="caution">
    <text evidence="1">The sequence shown here is derived from an EMBL/GenBank/DDBJ whole genome shotgun (WGS) entry which is preliminary data.</text>
</comment>
<proteinExistence type="predicted"/>
<evidence type="ECO:0000313" key="2">
    <source>
        <dbReference type="Proteomes" id="UP000441585"/>
    </source>
</evidence>
<dbReference type="EMBL" id="WKKF01000001">
    <property type="protein sequence ID" value="MRX52661.1"/>
    <property type="molecule type" value="Genomic_DNA"/>
</dbReference>
<reference evidence="1 2" key="1">
    <citation type="submission" date="2019-11" db="EMBL/GenBank/DDBJ databases">
        <title>Bacillus idriensis genome.</title>
        <authorList>
            <person name="Konopka E.N."/>
            <person name="Newman J.D."/>
        </authorList>
    </citation>
    <scope>NUCLEOTIDE SEQUENCE [LARGE SCALE GENOMIC DNA]</scope>
    <source>
        <strain evidence="1 2">DSM 19097</strain>
    </source>
</reference>
<name>A0A6I2M8A3_9BACI</name>
<sequence>MFIHALTKPFIGDVHDAVLLSKILPNPGGEPLQFVDISTPVKGSNSEFKGVLAAHLSWEWSNEIKETLLKP</sequence>
<dbReference type="Proteomes" id="UP000441585">
    <property type="component" value="Unassembled WGS sequence"/>
</dbReference>
<organism evidence="1 2">
    <name type="scientific">Metabacillus idriensis</name>
    <dbReference type="NCBI Taxonomy" id="324768"/>
    <lineage>
        <taxon>Bacteria</taxon>
        <taxon>Bacillati</taxon>
        <taxon>Bacillota</taxon>
        <taxon>Bacilli</taxon>
        <taxon>Bacillales</taxon>
        <taxon>Bacillaceae</taxon>
        <taxon>Metabacillus</taxon>
    </lineage>
</organism>
<keyword evidence="2" id="KW-1185">Reference proteome</keyword>